<evidence type="ECO:0000256" key="18">
    <source>
        <dbReference type="ARBA" id="ARBA00023136"/>
    </source>
</evidence>
<gene>
    <name evidence="31" type="primary">GAP43</name>
</gene>
<dbReference type="InterPro" id="IPR000048">
    <property type="entry name" value="IQ_motif_EF-hand-BS"/>
</dbReference>
<keyword evidence="15 27" id="KW-0112">Calmodulin-binding</keyword>
<dbReference type="GO" id="GO:0030425">
    <property type="term" value="C:dendrite"/>
    <property type="evidence" value="ECO:0007669"/>
    <property type="project" value="UniProtKB-SubCell"/>
</dbReference>
<evidence type="ECO:0000259" key="30">
    <source>
        <dbReference type="Pfam" id="PF10580"/>
    </source>
</evidence>
<keyword evidence="11 27" id="KW-0963">Cytoplasm</keyword>
<dbReference type="CDD" id="cd23767">
    <property type="entry name" value="IQCD"/>
    <property type="match status" value="1"/>
</dbReference>
<evidence type="ECO:0000313" key="32">
    <source>
        <dbReference type="Proteomes" id="UP000009136"/>
    </source>
</evidence>
<evidence type="ECO:0000313" key="31">
    <source>
        <dbReference type="Ensembl" id="ENSBTAP00000078509.1"/>
    </source>
</evidence>
<comment type="subunit">
    <text evidence="26 27">Identified in a complex containing FGFR4, NCAM1, CDH2, PLCG1, FRS2, SRC, SHC1, GAP43 and CTTN. Interacts (via IQ domain) with calmodulin. Binds calmodulin with a greater affinity in the absence of Ca(2+) than in its presence.</text>
</comment>
<accession>A0AAA9S8M4</accession>
<dbReference type="GO" id="GO:0060019">
    <property type="term" value="P:radial glial cell differentiation"/>
    <property type="evidence" value="ECO:0007669"/>
    <property type="project" value="Ensembl"/>
</dbReference>
<keyword evidence="20 27" id="KW-0966">Cell projection</keyword>
<evidence type="ECO:0000256" key="3">
    <source>
        <dbReference type="ARBA" id="ARBA00004489"/>
    </source>
</evidence>
<evidence type="ECO:0000256" key="8">
    <source>
        <dbReference type="ARBA" id="ARBA00021591"/>
    </source>
</evidence>
<evidence type="ECO:0000256" key="27">
    <source>
        <dbReference type="RuleBase" id="RU368113"/>
    </source>
</evidence>
<evidence type="ECO:0000256" key="4">
    <source>
        <dbReference type="ARBA" id="ARBA00004496"/>
    </source>
</evidence>
<feature type="compositionally biased region" description="Low complexity" evidence="28">
    <location>
        <begin position="163"/>
        <end position="175"/>
    </location>
</feature>
<comment type="similarity">
    <text evidence="7 27">Belongs to the neuromodulin family.</text>
</comment>
<keyword evidence="17 27" id="KW-0770">Synapse</keyword>
<keyword evidence="10 27" id="KW-1003">Cell membrane</keyword>
<feature type="compositionally biased region" description="Basic and acidic residues" evidence="28">
    <location>
        <begin position="287"/>
        <end position="320"/>
    </location>
</feature>
<evidence type="ECO:0000256" key="6">
    <source>
        <dbReference type="ARBA" id="ARBA00004516"/>
    </source>
</evidence>
<dbReference type="InterPro" id="IPR001422">
    <property type="entry name" value="Neuromodulin"/>
</dbReference>
<feature type="domain" description="Neuromodulin N-terminal" evidence="30">
    <location>
        <begin position="87"/>
        <end position="109"/>
    </location>
</feature>
<dbReference type="Proteomes" id="UP000009136">
    <property type="component" value="Chromosome 1"/>
</dbReference>
<keyword evidence="13 27" id="KW-0341">Growth regulation</keyword>
<name>A0AAA9S8M4_BOVIN</name>
<feature type="domain" description="Neuromodulin C-terminal" evidence="29">
    <location>
        <begin position="146"/>
        <end position="320"/>
    </location>
</feature>
<reference evidence="31" key="3">
    <citation type="submission" date="2025-09" db="UniProtKB">
        <authorList>
            <consortium name="Ensembl"/>
        </authorList>
    </citation>
    <scope>IDENTIFICATION</scope>
    <source>
        <strain evidence="31">Hereford</strain>
    </source>
</reference>
<organism evidence="31 32">
    <name type="scientific">Bos taurus</name>
    <name type="common">Bovine</name>
    <dbReference type="NCBI Taxonomy" id="9913"/>
    <lineage>
        <taxon>Eukaryota</taxon>
        <taxon>Metazoa</taxon>
        <taxon>Chordata</taxon>
        <taxon>Craniata</taxon>
        <taxon>Vertebrata</taxon>
        <taxon>Euteleostomi</taxon>
        <taxon>Mammalia</taxon>
        <taxon>Eutheria</taxon>
        <taxon>Laurasiatheria</taxon>
        <taxon>Artiodactyla</taxon>
        <taxon>Ruminantia</taxon>
        <taxon>Pecora</taxon>
        <taxon>Bovidae</taxon>
        <taxon>Bovinae</taxon>
        <taxon>Bos</taxon>
    </lineage>
</organism>
<dbReference type="GO" id="GO:0048708">
    <property type="term" value="P:astrocyte differentiation"/>
    <property type="evidence" value="ECO:0007669"/>
    <property type="project" value="Ensembl"/>
</dbReference>
<dbReference type="InterPro" id="IPR033137">
    <property type="entry name" value="Neuromodulin_P_site"/>
</dbReference>
<evidence type="ECO:0000256" key="24">
    <source>
        <dbReference type="ARBA" id="ARBA00033250"/>
    </source>
</evidence>
<sequence>VTFTFTDVLAALCSPLSSLVGKGSLTVPLIICAHLKKGASFLEYLRDQSSLTYNPRPWGSSYRLSLNREDESLQQPSLNIFTCLTYKEVEKNDEDQKIEQDGIKPEDKAHKAATKIQASFRGHITRKKLKGEKKGDAPAAEAEANEKDEAAVAEGTEKKEGEGSTPAEAAPGAGPKPEEKTGKAGETPSEEKKGEGAPDAATEQAAPQAPAPSEEKAGSAETESATKASTDNSPSSKAEDAPAKEEPKQADVPAAVTAAAATAPAAEDAAAMATAQPPTETAESSQAEEKIEAVDETKPKDSARQDEGKGEEREADQEHA</sequence>
<dbReference type="GO" id="GO:0005516">
    <property type="term" value="F:calmodulin binding"/>
    <property type="evidence" value="ECO:0007669"/>
    <property type="project" value="UniProtKB-UniRule"/>
</dbReference>
<evidence type="ECO:0000256" key="26">
    <source>
        <dbReference type="ARBA" id="ARBA00046855"/>
    </source>
</evidence>
<dbReference type="PROSITE" id="PS50096">
    <property type="entry name" value="IQ"/>
    <property type="match status" value="1"/>
</dbReference>
<keyword evidence="19 27" id="KW-0564">Palmitate</keyword>
<feature type="region of interest" description="Disordered" evidence="28">
    <location>
        <begin position="93"/>
        <end position="320"/>
    </location>
</feature>
<dbReference type="GO" id="GO:0032584">
    <property type="term" value="C:growth cone membrane"/>
    <property type="evidence" value="ECO:0007669"/>
    <property type="project" value="UniProtKB-SubCell"/>
</dbReference>
<reference evidence="31" key="1">
    <citation type="submission" date="2018-03" db="EMBL/GenBank/DDBJ databases">
        <title>ARS-UCD1.2.</title>
        <authorList>
            <person name="Rosen B.D."/>
            <person name="Bickhart D.M."/>
            <person name="Koren S."/>
            <person name="Schnabel R.D."/>
            <person name="Hall R."/>
            <person name="Zimin A."/>
            <person name="Dreischer C."/>
            <person name="Schultheiss S."/>
            <person name="Schroeder S.G."/>
            <person name="Elsik C.G."/>
            <person name="Couldrey C."/>
            <person name="Liu G.E."/>
            <person name="Van Tassell C.P."/>
            <person name="Phillippy A.M."/>
            <person name="Smith T.P.L."/>
            <person name="Medrano J.F."/>
        </authorList>
    </citation>
    <scope>NUCLEOTIDE SEQUENCE [LARGE SCALE GENOMIC DNA]</scope>
    <source>
        <strain evidence="31">Hereford</strain>
    </source>
</reference>
<dbReference type="FunFam" id="1.20.5.190:FF:000075">
    <property type="entry name" value="Neuromodulin"/>
    <property type="match status" value="1"/>
</dbReference>
<keyword evidence="32" id="KW-1185">Reference proteome</keyword>
<feature type="compositionally biased region" description="Basic and acidic residues" evidence="28">
    <location>
        <begin position="144"/>
        <end position="162"/>
    </location>
</feature>
<evidence type="ECO:0007829" key="33">
    <source>
        <dbReference type="PeptideAtlas" id="A0AAA9S8M4"/>
    </source>
</evidence>
<dbReference type="InterPro" id="IPR017454">
    <property type="entry name" value="Neuromodulin_C"/>
</dbReference>
<evidence type="ECO:0000256" key="2">
    <source>
        <dbReference type="ARBA" id="ARBA00004484"/>
    </source>
</evidence>
<protein>
    <recommendedName>
        <fullName evidence="8 27">Neuromodulin</fullName>
    </recommendedName>
    <alternativeName>
        <fullName evidence="23 27">Axonal membrane protein GAP-43</fullName>
    </alternativeName>
    <alternativeName>
        <fullName evidence="24 27">Growth-associated protein 43</fullName>
    </alternativeName>
</protein>
<keyword evidence="33" id="KW-1267">Proteomics identification</keyword>
<dbReference type="GO" id="GO:0040008">
    <property type="term" value="P:regulation of growth"/>
    <property type="evidence" value="ECO:0007669"/>
    <property type="project" value="UniProtKB-UniRule"/>
</dbReference>
<evidence type="ECO:0000256" key="13">
    <source>
        <dbReference type="ARBA" id="ARBA00022604"/>
    </source>
</evidence>
<dbReference type="Gene3D" id="1.20.5.190">
    <property type="match status" value="1"/>
</dbReference>
<comment type="subcellular location">
    <subcellularLocation>
        <location evidence="27">Cell membrane</location>
        <topology evidence="27">Peripheral membrane protein</topology>
        <orientation evidence="27">Cytoplasmic side</orientation>
    </subcellularLocation>
    <subcellularLocation>
        <location evidence="5 27">Cell projection</location>
        <location evidence="5 27">Growth cone membrane</location>
        <topology evidence="5 27">Peripheral membrane protein</topology>
        <orientation evidence="5 27">Cytoplasmic side</orientation>
    </subcellularLocation>
    <subcellularLocation>
        <location evidence="25 27">Synapse</location>
    </subcellularLocation>
    <subcellularLocation>
        <location evidence="6 27">Cell projection</location>
        <location evidence="6 27">Filopodium membrane</location>
        <topology evidence="6 27">Peripheral membrane protein</topology>
    </subcellularLocation>
    <subcellularLocation>
        <location evidence="2 27">Perikaryon</location>
    </subcellularLocation>
    <subcellularLocation>
        <location evidence="1 27">Cell projection</location>
        <location evidence="1 27">Dendrite</location>
    </subcellularLocation>
    <subcellularLocation>
        <location evidence="3 27">Cell projection</location>
        <location evidence="3 27">Axon</location>
    </subcellularLocation>
    <subcellularLocation>
        <location evidence="4 27">Cytoplasm</location>
    </subcellularLocation>
    <text evidence="27">Cytoplasmic surface of growth cone and synaptic plasma membranes.</text>
</comment>
<feature type="compositionally biased region" description="Basic and acidic residues" evidence="28">
    <location>
        <begin position="176"/>
        <end position="196"/>
    </location>
</feature>
<dbReference type="PRINTS" id="PR00215">
    <property type="entry name" value="NEUROMODULIN"/>
</dbReference>
<dbReference type="SMART" id="SM00015">
    <property type="entry name" value="IQ"/>
    <property type="match status" value="1"/>
</dbReference>
<evidence type="ECO:0000256" key="16">
    <source>
        <dbReference type="ARBA" id="ARBA00022902"/>
    </source>
</evidence>
<evidence type="ECO:0000256" key="1">
    <source>
        <dbReference type="ARBA" id="ARBA00004279"/>
    </source>
</evidence>
<keyword evidence="14 27" id="KW-0221">Differentiation</keyword>
<evidence type="ECO:0000256" key="11">
    <source>
        <dbReference type="ARBA" id="ARBA00022490"/>
    </source>
</evidence>
<keyword evidence="21 27" id="KW-0449">Lipoprotein</keyword>
<evidence type="ECO:0000256" key="5">
    <source>
        <dbReference type="ARBA" id="ARBA00004503"/>
    </source>
</evidence>
<dbReference type="Pfam" id="PF06614">
    <property type="entry name" value="Neuromodulin"/>
    <property type="match status" value="1"/>
</dbReference>
<dbReference type="Pfam" id="PF10580">
    <property type="entry name" value="Neuromodulin_N"/>
    <property type="match status" value="1"/>
</dbReference>
<evidence type="ECO:0000256" key="15">
    <source>
        <dbReference type="ARBA" id="ARBA00022860"/>
    </source>
</evidence>
<feature type="compositionally biased region" description="Low complexity" evidence="28">
    <location>
        <begin position="250"/>
        <end position="282"/>
    </location>
</feature>
<evidence type="ECO:0000256" key="9">
    <source>
        <dbReference type="ARBA" id="ARBA00022473"/>
    </source>
</evidence>
<evidence type="ECO:0000256" key="23">
    <source>
        <dbReference type="ARBA" id="ARBA00030597"/>
    </source>
</evidence>
<proteinExistence type="evidence at protein level"/>
<keyword evidence="9 27" id="KW-0217">Developmental protein</keyword>
<evidence type="ECO:0000256" key="17">
    <source>
        <dbReference type="ARBA" id="ARBA00023018"/>
    </source>
</evidence>
<evidence type="ECO:0000256" key="28">
    <source>
        <dbReference type="SAM" id="MobiDB-lite"/>
    </source>
</evidence>
<dbReference type="GO" id="GO:0005737">
    <property type="term" value="C:cytoplasm"/>
    <property type="evidence" value="ECO:0007669"/>
    <property type="project" value="UniProtKB-SubCell"/>
</dbReference>
<dbReference type="GO" id="GO:0045165">
    <property type="term" value="P:cell fate commitment"/>
    <property type="evidence" value="ECO:0007669"/>
    <property type="project" value="Ensembl"/>
</dbReference>
<dbReference type="InterPro" id="IPR018947">
    <property type="entry name" value="Neuromodulin_N"/>
</dbReference>
<dbReference type="GO" id="GO:0014069">
    <property type="term" value="C:postsynaptic density"/>
    <property type="evidence" value="ECO:0007669"/>
    <property type="project" value="Ensembl"/>
</dbReference>
<evidence type="ECO:0000256" key="10">
    <source>
        <dbReference type="ARBA" id="ARBA00022475"/>
    </source>
</evidence>
<keyword evidence="12 27" id="KW-0597">Phosphoprotein</keyword>
<feature type="compositionally biased region" description="Low complexity" evidence="28">
    <location>
        <begin position="197"/>
        <end position="212"/>
    </location>
</feature>
<evidence type="ECO:0000256" key="14">
    <source>
        <dbReference type="ARBA" id="ARBA00022782"/>
    </source>
</evidence>
<dbReference type="AlphaFoldDB" id="A0AAA9S8M4"/>
<dbReference type="PROSITE" id="PS00413">
    <property type="entry name" value="NEUROMODULIN_2"/>
    <property type="match status" value="1"/>
</dbReference>
<comment type="PTM">
    <text evidence="27">Palmitoylated. Palmitoylation is essential for plasma membrane association.</text>
</comment>
<evidence type="ECO:0000256" key="7">
    <source>
        <dbReference type="ARBA" id="ARBA00005890"/>
    </source>
</evidence>
<keyword evidence="16 27" id="KW-0524">Neurogenesis</keyword>
<evidence type="ECO:0000256" key="21">
    <source>
        <dbReference type="ARBA" id="ARBA00023288"/>
    </source>
</evidence>
<dbReference type="GO" id="GO:0016198">
    <property type="term" value="P:axon choice point recognition"/>
    <property type="evidence" value="ECO:0007669"/>
    <property type="project" value="Ensembl"/>
</dbReference>
<dbReference type="GO" id="GO:0051489">
    <property type="term" value="P:regulation of filopodium assembly"/>
    <property type="evidence" value="ECO:0007669"/>
    <property type="project" value="Ensembl"/>
</dbReference>
<dbReference type="GO" id="GO:0031527">
    <property type="term" value="C:filopodium membrane"/>
    <property type="evidence" value="ECO:0007669"/>
    <property type="project" value="UniProtKB-SubCell"/>
</dbReference>
<dbReference type="GeneTree" id="ENSGT00730000111265"/>
<evidence type="ECO:0000256" key="12">
    <source>
        <dbReference type="ARBA" id="ARBA00022553"/>
    </source>
</evidence>
<evidence type="ECO:0000256" key="19">
    <source>
        <dbReference type="ARBA" id="ARBA00023139"/>
    </source>
</evidence>
<dbReference type="Ensembl" id="ENSBTAT00000091807.1">
    <property type="protein sequence ID" value="ENSBTAP00000078509.1"/>
    <property type="gene ID" value="ENSBTAG00000006451.8"/>
</dbReference>
<dbReference type="Pfam" id="PF00612">
    <property type="entry name" value="IQ"/>
    <property type="match status" value="1"/>
</dbReference>
<evidence type="ECO:0000256" key="20">
    <source>
        <dbReference type="ARBA" id="ARBA00023273"/>
    </source>
</evidence>
<dbReference type="GO" id="GO:0043204">
    <property type="term" value="C:perikaryon"/>
    <property type="evidence" value="ECO:0007669"/>
    <property type="project" value="UniProtKB-SubCell"/>
</dbReference>
<evidence type="ECO:0000256" key="25">
    <source>
        <dbReference type="ARBA" id="ARBA00034103"/>
    </source>
</evidence>
<evidence type="ECO:0000256" key="22">
    <source>
        <dbReference type="ARBA" id="ARBA00025215"/>
    </source>
</evidence>
<comment type="function">
    <text evidence="22 27">This protein is associated with nerve growth. It is a major component of the motile 'growth cones' that form the tips of elongating axons. Plays a role in axonal and dendritic filopodia induction.</text>
</comment>
<reference evidence="31" key="2">
    <citation type="submission" date="2025-08" db="UniProtKB">
        <authorList>
            <consortium name="Ensembl"/>
        </authorList>
    </citation>
    <scope>IDENTIFICATION</scope>
    <source>
        <strain evidence="31">Hereford</strain>
    </source>
</reference>
<feature type="compositionally biased region" description="Basic and acidic residues" evidence="28">
    <location>
        <begin position="93"/>
        <end position="110"/>
    </location>
</feature>
<dbReference type="PANTHER" id="PTHR10699">
    <property type="entry name" value="NEUROMODULIN"/>
    <property type="match status" value="1"/>
</dbReference>
<keyword evidence="18" id="KW-0472">Membrane</keyword>
<feature type="compositionally biased region" description="Polar residues" evidence="28">
    <location>
        <begin position="221"/>
        <end position="236"/>
    </location>
</feature>
<evidence type="ECO:0000259" key="29">
    <source>
        <dbReference type="Pfam" id="PF06614"/>
    </source>
</evidence>
<feature type="compositionally biased region" description="Basic and acidic residues" evidence="28">
    <location>
        <begin position="237"/>
        <end position="249"/>
    </location>
</feature>
<dbReference type="PANTHER" id="PTHR10699:SF15">
    <property type="entry name" value="NEUROMODULIN"/>
    <property type="match status" value="1"/>
</dbReference>